<evidence type="ECO:0000313" key="5">
    <source>
        <dbReference type="EMBL" id="NEY90121.1"/>
    </source>
</evidence>
<keyword evidence="2" id="KW-0238">DNA-binding</keyword>
<evidence type="ECO:0000313" key="6">
    <source>
        <dbReference type="Proteomes" id="UP000477782"/>
    </source>
</evidence>
<dbReference type="GO" id="GO:0003700">
    <property type="term" value="F:DNA-binding transcription factor activity"/>
    <property type="evidence" value="ECO:0007669"/>
    <property type="project" value="InterPro"/>
</dbReference>
<accession>A0A6M0QSX7</accession>
<dbReference type="Proteomes" id="UP000477782">
    <property type="component" value="Unassembled WGS sequence"/>
</dbReference>
<dbReference type="EMBL" id="JAAIVJ010000003">
    <property type="protein sequence ID" value="NEY90121.1"/>
    <property type="molecule type" value="Genomic_DNA"/>
</dbReference>
<proteinExistence type="predicted"/>
<keyword evidence="1" id="KW-0805">Transcription regulation</keyword>
<keyword evidence="6" id="KW-1185">Reference proteome</keyword>
<dbReference type="PROSITE" id="PS01124">
    <property type="entry name" value="HTH_ARAC_FAMILY_2"/>
    <property type="match status" value="1"/>
</dbReference>
<evidence type="ECO:0000256" key="2">
    <source>
        <dbReference type="ARBA" id="ARBA00023125"/>
    </source>
</evidence>
<sequence>MDDVSNNWYFSAMVTAKIPSWQLYGEQSPFPDLIHIETITDRAAGLDWQIAPHRHVHLHQVFLVLSGEVRLTIDGRAQRGVPPLLMNMPRGHVHGFGFAAGTQGYVLTLPAADFPELFRPEAETRAALERPFVAAAGGMEPLFQDIARLHAAPDPLRRLKLRAAALALCCAVAEAGGERPDRSEGDARIARFEELIRAHLADGWQLADYAGALAVSERHLRRLCLAGTGLSAHGFLEATRLREACRLLAYTRMRAQEVGFALGFDDPAYFARAFRRGMGMSASDYRRRLEGDDG</sequence>
<dbReference type="PANTHER" id="PTHR46796">
    <property type="entry name" value="HTH-TYPE TRANSCRIPTIONAL ACTIVATOR RHAS-RELATED"/>
    <property type="match status" value="1"/>
</dbReference>
<dbReference type="GO" id="GO:0043565">
    <property type="term" value="F:sequence-specific DNA binding"/>
    <property type="evidence" value="ECO:0007669"/>
    <property type="project" value="InterPro"/>
</dbReference>
<dbReference type="AlphaFoldDB" id="A0A6M0QSX7"/>
<evidence type="ECO:0000256" key="3">
    <source>
        <dbReference type="ARBA" id="ARBA00023163"/>
    </source>
</evidence>
<dbReference type="SUPFAM" id="SSF46689">
    <property type="entry name" value="Homeodomain-like"/>
    <property type="match status" value="1"/>
</dbReference>
<name>A0A6M0QSX7_9RHOB</name>
<evidence type="ECO:0000259" key="4">
    <source>
        <dbReference type="PROSITE" id="PS01124"/>
    </source>
</evidence>
<dbReference type="Pfam" id="PF12833">
    <property type="entry name" value="HTH_18"/>
    <property type="match status" value="1"/>
</dbReference>
<dbReference type="SMART" id="SM00342">
    <property type="entry name" value="HTH_ARAC"/>
    <property type="match status" value="1"/>
</dbReference>
<dbReference type="SUPFAM" id="SSF51182">
    <property type="entry name" value="RmlC-like cupins"/>
    <property type="match status" value="1"/>
</dbReference>
<feature type="domain" description="HTH araC/xylS-type" evidence="4">
    <location>
        <begin position="190"/>
        <end position="288"/>
    </location>
</feature>
<protein>
    <submittedName>
        <fullName evidence="5">Helix-turn-helix transcriptional regulator</fullName>
    </submittedName>
</protein>
<dbReference type="Gene3D" id="1.10.10.60">
    <property type="entry name" value="Homeodomain-like"/>
    <property type="match status" value="1"/>
</dbReference>
<organism evidence="5 6">
    <name type="scientific">Tabrizicola oligotrophica</name>
    <dbReference type="NCBI Taxonomy" id="2710650"/>
    <lineage>
        <taxon>Bacteria</taxon>
        <taxon>Pseudomonadati</taxon>
        <taxon>Pseudomonadota</taxon>
        <taxon>Alphaproteobacteria</taxon>
        <taxon>Rhodobacterales</taxon>
        <taxon>Paracoccaceae</taxon>
        <taxon>Tabrizicola</taxon>
    </lineage>
</organism>
<dbReference type="InterPro" id="IPR047264">
    <property type="entry name" value="Cupin_HpaA-like_N"/>
</dbReference>
<dbReference type="InterPro" id="IPR050204">
    <property type="entry name" value="AraC_XylS_family_regulators"/>
</dbReference>
<gene>
    <name evidence="5" type="ORF">G4Z14_07390</name>
</gene>
<evidence type="ECO:0000256" key="1">
    <source>
        <dbReference type="ARBA" id="ARBA00023015"/>
    </source>
</evidence>
<reference evidence="5 6" key="1">
    <citation type="submission" date="2020-02" db="EMBL/GenBank/DDBJ databases">
        <authorList>
            <person name="Chen W.-M."/>
        </authorList>
    </citation>
    <scope>NUCLEOTIDE SEQUENCE [LARGE SCALE GENOMIC DNA]</scope>
    <source>
        <strain evidence="5 6">KMS-5</strain>
    </source>
</reference>
<dbReference type="PANTHER" id="PTHR46796:SF6">
    <property type="entry name" value="ARAC SUBFAMILY"/>
    <property type="match status" value="1"/>
</dbReference>
<comment type="caution">
    <text evidence="5">The sequence shown here is derived from an EMBL/GenBank/DDBJ whole genome shotgun (WGS) entry which is preliminary data.</text>
</comment>
<keyword evidence="3" id="KW-0804">Transcription</keyword>
<dbReference type="InterPro" id="IPR009057">
    <property type="entry name" value="Homeodomain-like_sf"/>
</dbReference>
<dbReference type="RefSeq" id="WP_164624246.1">
    <property type="nucleotide sequence ID" value="NZ_JAAIVJ010000003.1"/>
</dbReference>
<dbReference type="InterPro" id="IPR011051">
    <property type="entry name" value="RmlC_Cupin_sf"/>
</dbReference>
<dbReference type="CDD" id="cd06999">
    <property type="entry name" value="cupin_HpaA-like_N"/>
    <property type="match status" value="1"/>
</dbReference>
<dbReference type="Gene3D" id="2.60.120.10">
    <property type="entry name" value="Jelly Rolls"/>
    <property type="match status" value="1"/>
</dbReference>
<dbReference type="InterPro" id="IPR014710">
    <property type="entry name" value="RmlC-like_jellyroll"/>
</dbReference>
<dbReference type="InterPro" id="IPR018060">
    <property type="entry name" value="HTH_AraC"/>
</dbReference>